<dbReference type="Gene3D" id="3.40.462.20">
    <property type="match status" value="1"/>
</dbReference>
<dbReference type="PANTHER" id="PTHR42973">
    <property type="entry name" value="BINDING OXIDOREDUCTASE, PUTATIVE (AFU_ORTHOLOGUE AFUA_1G17690)-RELATED"/>
    <property type="match status" value="1"/>
</dbReference>
<dbReference type="AlphaFoldDB" id="L8HIQ2"/>
<gene>
    <name evidence="6" type="ORF">ACA1_171420</name>
</gene>
<dbReference type="GeneID" id="14925589"/>
<reference evidence="6 7" key="1">
    <citation type="journal article" date="2013" name="Genome Biol.">
        <title>Genome of Acanthamoeba castellanii highlights extensive lateral gene transfer and early evolution of tyrosine kinase signaling.</title>
        <authorList>
            <person name="Clarke M."/>
            <person name="Lohan A.J."/>
            <person name="Liu B."/>
            <person name="Lagkouvardos I."/>
            <person name="Roy S."/>
            <person name="Zafar N."/>
            <person name="Bertelli C."/>
            <person name="Schilde C."/>
            <person name="Kianianmomeni A."/>
            <person name="Burglin T.R."/>
            <person name="Frech C."/>
            <person name="Turcotte B."/>
            <person name="Kopec K.O."/>
            <person name="Synnott J.M."/>
            <person name="Choo C."/>
            <person name="Paponov I."/>
            <person name="Finkler A."/>
            <person name="Soon Heng Tan C."/>
            <person name="Hutchins A.P."/>
            <person name="Weinmeier T."/>
            <person name="Rattei T."/>
            <person name="Chu J.S."/>
            <person name="Gimenez G."/>
            <person name="Irimia M."/>
            <person name="Rigden D.J."/>
            <person name="Fitzpatrick D.A."/>
            <person name="Lorenzo-Morales J."/>
            <person name="Bateman A."/>
            <person name="Chiu C.H."/>
            <person name="Tang P."/>
            <person name="Hegemann P."/>
            <person name="Fromm H."/>
            <person name="Raoult D."/>
            <person name="Greub G."/>
            <person name="Miranda-Saavedra D."/>
            <person name="Chen N."/>
            <person name="Nash P."/>
            <person name="Ginger M.L."/>
            <person name="Horn M."/>
            <person name="Schaap P."/>
            <person name="Caler L."/>
            <person name="Loftus B."/>
        </authorList>
    </citation>
    <scope>NUCLEOTIDE SEQUENCE [LARGE SCALE GENOMIC DNA]</scope>
    <source>
        <strain evidence="6 7">Neff</strain>
    </source>
</reference>
<keyword evidence="2" id="KW-0285">Flavoprotein</keyword>
<organism evidence="6 7">
    <name type="scientific">Acanthamoeba castellanii (strain ATCC 30010 / Neff)</name>
    <dbReference type="NCBI Taxonomy" id="1257118"/>
    <lineage>
        <taxon>Eukaryota</taxon>
        <taxon>Amoebozoa</taxon>
        <taxon>Discosea</taxon>
        <taxon>Longamoebia</taxon>
        <taxon>Centramoebida</taxon>
        <taxon>Acanthamoebidae</taxon>
        <taxon>Acanthamoeba</taxon>
    </lineage>
</organism>
<dbReference type="InterPro" id="IPR016169">
    <property type="entry name" value="FAD-bd_PCMH_sub2"/>
</dbReference>
<dbReference type="RefSeq" id="XP_004356468.1">
    <property type="nucleotide sequence ID" value="XM_004356415.1"/>
</dbReference>
<feature type="domain" description="Berberine/berberine-like" evidence="5">
    <location>
        <begin position="70"/>
        <end position="111"/>
    </location>
</feature>
<keyword evidence="7" id="KW-1185">Reference proteome</keyword>
<dbReference type="GO" id="GO:0050660">
    <property type="term" value="F:flavin adenine dinucleotide binding"/>
    <property type="evidence" value="ECO:0007669"/>
    <property type="project" value="InterPro"/>
</dbReference>
<dbReference type="PANTHER" id="PTHR42973:SF39">
    <property type="entry name" value="FAD-BINDING PCMH-TYPE DOMAIN-CONTAINING PROTEIN"/>
    <property type="match status" value="1"/>
</dbReference>
<keyword evidence="4" id="KW-0560">Oxidoreductase</keyword>
<dbReference type="Proteomes" id="UP000011083">
    <property type="component" value="Unassembled WGS sequence"/>
</dbReference>
<dbReference type="KEGG" id="acan:ACA1_171420"/>
<dbReference type="VEuPathDB" id="AmoebaDB:ACA1_171420"/>
<evidence type="ECO:0000313" key="7">
    <source>
        <dbReference type="Proteomes" id="UP000011083"/>
    </source>
</evidence>
<name>L8HIQ2_ACACF</name>
<dbReference type="InterPro" id="IPR012951">
    <property type="entry name" value="BBE"/>
</dbReference>
<proteinExistence type="predicted"/>
<comment type="cofactor">
    <cofactor evidence="1">
        <name>FAD</name>
        <dbReference type="ChEBI" id="CHEBI:57692"/>
    </cofactor>
</comment>
<dbReference type="STRING" id="1257118.L8HIQ2"/>
<accession>L8HIQ2</accession>
<dbReference type="Gene3D" id="3.30.465.10">
    <property type="match status" value="1"/>
</dbReference>
<dbReference type="InterPro" id="IPR050416">
    <property type="entry name" value="FAD-linked_Oxidoreductase"/>
</dbReference>
<keyword evidence="3" id="KW-0274">FAD</keyword>
<evidence type="ECO:0000313" key="6">
    <source>
        <dbReference type="EMBL" id="ELR24568.1"/>
    </source>
</evidence>
<dbReference type="GO" id="GO:0016491">
    <property type="term" value="F:oxidoreductase activity"/>
    <property type="evidence" value="ECO:0007669"/>
    <property type="project" value="UniProtKB-KW"/>
</dbReference>
<evidence type="ECO:0000256" key="4">
    <source>
        <dbReference type="ARBA" id="ARBA00023002"/>
    </source>
</evidence>
<dbReference type="OrthoDB" id="17071at2759"/>
<protein>
    <submittedName>
        <fullName evidence="6">Berberine and berberine like domain containing protein</fullName>
    </submittedName>
</protein>
<dbReference type="Pfam" id="PF08031">
    <property type="entry name" value="BBE"/>
    <property type="match status" value="1"/>
</dbReference>
<sequence>MYAIVATVTSSKQGGKISEVPCEECAIGWRANKFFIAIFSSWEKEEEGDANKAWVRGLMEDLKKFRAATNYINLALPEWKKRQASDFYGPHLQRLRELKLKWDPDNFFRFQTCLTD</sequence>
<evidence type="ECO:0000259" key="5">
    <source>
        <dbReference type="Pfam" id="PF08031"/>
    </source>
</evidence>
<dbReference type="EMBL" id="KB007811">
    <property type="protein sequence ID" value="ELR24568.1"/>
    <property type="molecule type" value="Genomic_DNA"/>
</dbReference>
<evidence type="ECO:0000256" key="2">
    <source>
        <dbReference type="ARBA" id="ARBA00022630"/>
    </source>
</evidence>
<evidence type="ECO:0000256" key="3">
    <source>
        <dbReference type="ARBA" id="ARBA00022827"/>
    </source>
</evidence>
<evidence type="ECO:0000256" key="1">
    <source>
        <dbReference type="ARBA" id="ARBA00001974"/>
    </source>
</evidence>